<dbReference type="OrthoDB" id="1163539at2"/>
<protein>
    <submittedName>
        <fullName evidence="2">Uncharacterized protein</fullName>
    </submittedName>
</protein>
<accession>A0A4R8IAX5</accession>
<feature type="chain" id="PRO_5020188912" evidence="1">
    <location>
        <begin position="25"/>
        <end position="184"/>
    </location>
</feature>
<evidence type="ECO:0000313" key="2">
    <source>
        <dbReference type="EMBL" id="TDX87292.1"/>
    </source>
</evidence>
<organism evidence="2 3">
    <name type="scientific">Epilithonimonas xixisoli</name>
    <dbReference type="NCBI Taxonomy" id="1476462"/>
    <lineage>
        <taxon>Bacteria</taxon>
        <taxon>Pseudomonadati</taxon>
        <taxon>Bacteroidota</taxon>
        <taxon>Flavobacteriia</taxon>
        <taxon>Flavobacteriales</taxon>
        <taxon>Weeksellaceae</taxon>
        <taxon>Chryseobacterium group</taxon>
        <taxon>Epilithonimonas</taxon>
    </lineage>
</organism>
<gene>
    <name evidence="2" type="ORF">B0I22_1480</name>
</gene>
<evidence type="ECO:0000313" key="3">
    <source>
        <dbReference type="Proteomes" id="UP000295313"/>
    </source>
</evidence>
<feature type="signal peptide" evidence="1">
    <location>
        <begin position="1"/>
        <end position="24"/>
    </location>
</feature>
<proteinExistence type="predicted"/>
<name>A0A4R8IAX5_9FLAO</name>
<evidence type="ECO:0000256" key="1">
    <source>
        <dbReference type="SAM" id="SignalP"/>
    </source>
</evidence>
<keyword evidence="1" id="KW-0732">Signal</keyword>
<dbReference type="Proteomes" id="UP000295313">
    <property type="component" value="Unassembled WGS sequence"/>
</dbReference>
<sequence>MKTPTQYITLLCSLFLLCSCATFPKTEVLANHVALSPENLSAINGTYITDSTAIKHQNEILWGKSSVVTAETYKTFTENPVYATLKVVDSKTINVQIHTQNQTLKTYQIKGKIKNGYFVQRPKFYAIPAIFINAWYSGRFRLGLLENQNVSTQYATKDFGTVYFAYPYNNSETPNAIEHLRVGK</sequence>
<keyword evidence="3" id="KW-1185">Reference proteome</keyword>
<dbReference type="AlphaFoldDB" id="A0A4R8IAX5"/>
<dbReference type="EMBL" id="SOEO01000001">
    <property type="protein sequence ID" value="TDX87292.1"/>
    <property type="molecule type" value="Genomic_DNA"/>
</dbReference>
<reference evidence="2 3" key="1">
    <citation type="submission" date="2019-03" db="EMBL/GenBank/DDBJ databases">
        <title>Genomic Encyclopedia of Type Strains, Phase III (KMG-III): the genomes of soil and plant-associated and newly described type strains.</title>
        <authorList>
            <person name="Whitman W."/>
        </authorList>
    </citation>
    <scope>NUCLEOTIDE SEQUENCE [LARGE SCALE GENOMIC DNA]</scope>
    <source>
        <strain evidence="2 3">CGMCC 1.12802</strain>
    </source>
</reference>
<comment type="caution">
    <text evidence="2">The sequence shown here is derived from an EMBL/GenBank/DDBJ whole genome shotgun (WGS) entry which is preliminary data.</text>
</comment>
<dbReference type="RefSeq" id="WP_133943903.1">
    <property type="nucleotide sequence ID" value="NZ_SOEO01000001.1"/>
</dbReference>
<dbReference type="PROSITE" id="PS51257">
    <property type="entry name" value="PROKAR_LIPOPROTEIN"/>
    <property type="match status" value="1"/>
</dbReference>